<accession>L8HA56</accession>
<keyword evidence="6" id="KW-1185">Reference proteome</keyword>
<dbReference type="VEuPathDB" id="AmoebaDB:ACA1_227790"/>
<dbReference type="InterPro" id="IPR006766">
    <property type="entry name" value="EXORDIUM-like"/>
</dbReference>
<dbReference type="KEGG" id="acan:ACA1_227790"/>
<dbReference type="RefSeq" id="XP_004346523.1">
    <property type="nucleotide sequence ID" value="XM_004346473.1"/>
</dbReference>
<reference evidence="5 6" key="1">
    <citation type="journal article" date="2013" name="Genome Biol.">
        <title>Genome of Acanthamoeba castellanii highlights extensive lateral gene transfer and early evolution of tyrosine kinase signaling.</title>
        <authorList>
            <person name="Clarke M."/>
            <person name="Lohan A.J."/>
            <person name="Liu B."/>
            <person name="Lagkouvardos I."/>
            <person name="Roy S."/>
            <person name="Zafar N."/>
            <person name="Bertelli C."/>
            <person name="Schilde C."/>
            <person name="Kianianmomeni A."/>
            <person name="Burglin T.R."/>
            <person name="Frech C."/>
            <person name="Turcotte B."/>
            <person name="Kopec K.O."/>
            <person name="Synnott J.M."/>
            <person name="Choo C."/>
            <person name="Paponov I."/>
            <person name="Finkler A."/>
            <person name="Soon Heng Tan C."/>
            <person name="Hutchins A.P."/>
            <person name="Weinmeier T."/>
            <person name="Rattei T."/>
            <person name="Chu J.S."/>
            <person name="Gimenez G."/>
            <person name="Irimia M."/>
            <person name="Rigden D.J."/>
            <person name="Fitzpatrick D.A."/>
            <person name="Lorenzo-Morales J."/>
            <person name="Bateman A."/>
            <person name="Chiu C.H."/>
            <person name="Tang P."/>
            <person name="Hegemann P."/>
            <person name="Fromm H."/>
            <person name="Raoult D."/>
            <person name="Greub G."/>
            <person name="Miranda-Saavedra D."/>
            <person name="Chen N."/>
            <person name="Nash P."/>
            <person name="Ginger M.L."/>
            <person name="Horn M."/>
            <person name="Schaap P."/>
            <person name="Caler L."/>
            <person name="Loftus B."/>
        </authorList>
    </citation>
    <scope>NUCLEOTIDE SEQUENCE [LARGE SCALE GENOMIC DNA]</scope>
    <source>
        <strain evidence="5 6">Neff</strain>
    </source>
</reference>
<comment type="subcellular location">
    <subcellularLocation>
        <location evidence="1">Secreted</location>
    </subcellularLocation>
</comment>
<evidence type="ECO:0000256" key="1">
    <source>
        <dbReference type="ARBA" id="ARBA00004613"/>
    </source>
</evidence>
<sequence length="232" mass="25679">MSGISNHAWYNISTEYYSRIPAIVSKTWVWQTKYVPSTIRFGGALSVNQPYKYAVWNSTVGKWFIDSGSVARSIQDTVGDTEGSCGYGVPNFQGAYCAYHTFQVINSTSSFKYAYISNPANNTSDWCTKYCSHEAYFGLGTKTYPNERAADTMISLVAHEMVEMLTDPVWAPAATSAWLDQVGCENADMCSWTYGNTTQAANGGKTNLSVGGKQWLVQQNWVLSKNDCGMKL</sequence>
<evidence type="ECO:0000256" key="3">
    <source>
        <dbReference type="ARBA" id="ARBA00022729"/>
    </source>
</evidence>
<proteinExistence type="inferred from homology"/>
<evidence type="ECO:0000256" key="4">
    <source>
        <dbReference type="ARBA" id="ARBA00023591"/>
    </source>
</evidence>
<dbReference type="Proteomes" id="UP000011083">
    <property type="component" value="Unassembled WGS sequence"/>
</dbReference>
<comment type="similarity">
    <text evidence="4">Belongs to the EXORDIUM family.</text>
</comment>
<organism evidence="5 6">
    <name type="scientific">Acanthamoeba castellanii (strain ATCC 30010 / Neff)</name>
    <dbReference type="NCBI Taxonomy" id="1257118"/>
    <lineage>
        <taxon>Eukaryota</taxon>
        <taxon>Amoebozoa</taxon>
        <taxon>Discosea</taxon>
        <taxon>Longamoebia</taxon>
        <taxon>Centramoebida</taxon>
        <taxon>Acanthamoebidae</taxon>
        <taxon>Acanthamoeba</taxon>
    </lineage>
</organism>
<keyword evidence="2" id="KW-0964">Secreted</keyword>
<evidence type="ECO:0000256" key="2">
    <source>
        <dbReference type="ARBA" id="ARBA00022525"/>
    </source>
</evidence>
<evidence type="ECO:0000313" key="6">
    <source>
        <dbReference type="Proteomes" id="UP000011083"/>
    </source>
</evidence>
<dbReference type="Pfam" id="PF04674">
    <property type="entry name" value="Phi_1"/>
    <property type="match status" value="1"/>
</dbReference>
<evidence type="ECO:0000313" key="5">
    <source>
        <dbReference type="EMBL" id="ELR21578.1"/>
    </source>
</evidence>
<keyword evidence="3" id="KW-0732">Signal</keyword>
<gene>
    <name evidence="5" type="ORF">ACA1_227790</name>
</gene>
<dbReference type="GeneID" id="14922481"/>
<name>L8HA56_ACACF</name>
<dbReference type="EMBL" id="KB007901">
    <property type="protein sequence ID" value="ELR21578.1"/>
    <property type="molecule type" value="Genomic_DNA"/>
</dbReference>
<dbReference type="AlphaFoldDB" id="L8HA56"/>
<protein>
    <submittedName>
        <fullName evidence="5">Phosphateresponsive 1 family protein</fullName>
    </submittedName>
</protein>
<dbReference type="GO" id="GO:0005576">
    <property type="term" value="C:extracellular region"/>
    <property type="evidence" value="ECO:0007669"/>
    <property type="project" value="UniProtKB-SubCell"/>
</dbReference>
<dbReference type="OrthoDB" id="2016249at2759"/>